<dbReference type="GO" id="GO:0004350">
    <property type="term" value="F:glutamate-5-semialdehyde dehydrogenase activity"/>
    <property type="evidence" value="ECO:0007669"/>
    <property type="project" value="UniProtKB-UniRule"/>
</dbReference>
<evidence type="ECO:0000256" key="3">
    <source>
        <dbReference type="ARBA" id="ARBA00022650"/>
    </source>
</evidence>
<keyword evidence="7" id="KW-0963">Cytoplasm</keyword>
<name>A0A9D8KAC3_9DELT</name>
<dbReference type="GO" id="GO:0055129">
    <property type="term" value="P:L-proline biosynthetic process"/>
    <property type="evidence" value="ECO:0007669"/>
    <property type="project" value="UniProtKB-UniRule"/>
</dbReference>
<dbReference type="EMBL" id="JAFGIX010000003">
    <property type="protein sequence ID" value="MBN1571659.1"/>
    <property type="molecule type" value="Genomic_DNA"/>
</dbReference>
<evidence type="ECO:0000259" key="8">
    <source>
        <dbReference type="Pfam" id="PF00171"/>
    </source>
</evidence>
<dbReference type="EC" id="1.2.1.41" evidence="7"/>
<comment type="subcellular location">
    <subcellularLocation>
        <location evidence="7">Cytoplasm</location>
    </subcellularLocation>
</comment>
<evidence type="ECO:0000256" key="2">
    <source>
        <dbReference type="ARBA" id="ARBA00022605"/>
    </source>
</evidence>
<dbReference type="Proteomes" id="UP000809273">
    <property type="component" value="Unassembled WGS sequence"/>
</dbReference>
<dbReference type="InterPro" id="IPR000965">
    <property type="entry name" value="GPR_dom"/>
</dbReference>
<dbReference type="InterPro" id="IPR016163">
    <property type="entry name" value="Ald_DH_C"/>
</dbReference>
<keyword evidence="2 7" id="KW-0028">Amino-acid biosynthesis</keyword>
<evidence type="ECO:0000256" key="4">
    <source>
        <dbReference type="ARBA" id="ARBA00022857"/>
    </source>
</evidence>
<comment type="catalytic activity">
    <reaction evidence="6 7">
        <text>L-glutamate 5-semialdehyde + phosphate + NADP(+) = L-glutamyl 5-phosphate + NADPH + H(+)</text>
        <dbReference type="Rhea" id="RHEA:19541"/>
        <dbReference type="ChEBI" id="CHEBI:15378"/>
        <dbReference type="ChEBI" id="CHEBI:43474"/>
        <dbReference type="ChEBI" id="CHEBI:57783"/>
        <dbReference type="ChEBI" id="CHEBI:58066"/>
        <dbReference type="ChEBI" id="CHEBI:58274"/>
        <dbReference type="ChEBI" id="CHEBI:58349"/>
        <dbReference type="EC" id="1.2.1.41"/>
    </reaction>
</comment>
<dbReference type="PANTHER" id="PTHR11063:SF8">
    <property type="entry name" value="DELTA-1-PYRROLINE-5-CARBOXYLATE SYNTHASE"/>
    <property type="match status" value="1"/>
</dbReference>
<gene>
    <name evidence="7" type="primary">proA</name>
    <name evidence="9" type="ORF">JW984_00510</name>
</gene>
<dbReference type="PROSITE" id="PS01223">
    <property type="entry name" value="PROA"/>
    <property type="match status" value="1"/>
</dbReference>
<dbReference type="InterPro" id="IPR016162">
    <property type="entry name" value="Ald_DH_N"/>
</dbReference>
<proteinExistence type="inferred from homology"/>
<dbReference type="CDD" id="cd07079">
    <property type="entry name" value="ALDH_F18-19_ProA-GPR"/>
    <property type="match status" value="1"/>
</dbReference>
<dbReference type="SUPFAM" id="SSF53720">
    <property type="entry name" value="ALDH-like"/>
    <property type="match status" value="1"/>
</dbReference>
<dbReference type="Gene3D" id="3.40.309.10">
    <property type="entry name" value="Aldehyde Dehydrogenase, Chain A, domain 2"/>
    <property type="match status" value="1"/>
</dbReference>
<keyword evidence="4 7" id="KW-0521">NADP</keyword>
<dbReference type="PANTHER" id="PTHR11063">
    <property type="entry name" value="GLUTAMATE SEMIALDEHYDE DEHYDROGENASE"/>
    <property type="match status" value="1"/>
</dbReference>
<dbReference type="Gene3D" id="3.40.605.10">
    <property type="entry name" value="Aldehyde Dehydrogenase, Chain A, domain 1"/>
    <property type="match status" value="1"/>
</dbReference>
<evidence type="ECO:0000256" key="1">
    <source>
        <dbReference type="ARBA" id="ARBA00004985"/>
    </source>
</evidence>
<dbReference type="NCBIfam" id="TIGR00407">
    <property type="entry name" value="proA"/>
    <property type="match status" value="1"/>
</dbReference>
<evidence type="ECO:0000256" key="6">
    <source>
        <dbReference type="ARBA" id="ARBA00049024"/>
    </source>
</evidence>
<keyword evidence="5 7" id="KW-0560">Oxidoreductase</keyword>
<dbReference type="InterPro" id="IPR016161">
    <property type="entry name" value="Ald_DH/histidinol_DH"/>
</dbReference>
<dbReference type="FunFam" id="3.40.309.10:FF:000006">
    <property type="entry name" value="Gamma-glutamyl phosphate reductase"/>
    <property type="match status" value="1"/>
</dbReference>
<dbReference type="Pfam" id="PF00171">
    <property type="entry name" value="Aldedh"/>
    <property type="match status" value="1"/>
</dbReference>
<comment type="function">
    <text evidence="7">Catalyzes the NADPH-dependent reduction of L-glutamate 5-phosphate into L-glutamate 5-semialdehyde and phosphate. The product spontaneously undergoes cyclization to form 1-pyrroline-5-carboxylate.</text>
</comment>
<evidence type="ECO:0000256" key="7">
    <source>
        <dbReference type="HAMAP-Rule" id="MF_00412"/>
    </source>
</evidence>
<comment type="pathway">
    <text evidence="1 7">Amino-acid biosynthesis; L-proline biosynthesis; L-glutamate 5-semialdehyde from L-glutamate: step 2/2.</text>
</comment>
<evidence type="ECO:0000313" key="9">
    <source>
        <dbReference type="EMBL" id="MBN1571659.1"/>
    </source>
</evidence>
<comment type="similarity">
    <text evidence="7">Belongs to the gamma-glutamyl phosphate reductase family.</text>
</comment>
<dbReference type="GO" id="GO:0050661">
    <property type="term" value="F:NADP binding"/>
    <property type="evidence" value="ECO:0007669"/>
    <property type="project" value="InterPro"/>
</dbReference>
<organism evidence="9 10">
    <name type="scientific">Candidatus Zymogenus saltonus</name>
    <dbReference type="NCBI Taxonomy" id="2844893"/>
    <lineage>
        <taxon>Bacteria</taxon>
        <taxon>Deltaproteobacteria</taxon>
        <taxon>Candidatus Zymogenia</taxon>
        <taxon>Candidatus Zymogeniales</taxon>
        <taxon>Candidatus Zymogenaceae</taxon>
        <taxon>Candidatus Zymogenus</taxon>
    </lineage>
</organism>
<reference evidence="9" key="1">
    <citation type="journal article" date="2021" name="Environ. Microbiol.">
        <title>Genomic characterization of three novel Desulfobacterota classes expand the metabolic and phylogenetic diversity of the phylum.</title>
        <authorList>
            <person name="Murphy C.L."/>
            <person name="Biggerstaff J."/>
            <person name="Eichhorn A."/>
            <person name="Ewing E."/>
            <person name="Shahan R."/>
            <person name="Soriano D."/>
            <person name="Stewart S."/>
            <person name="VanMol K."/>
            <person name="Walker R."/>
            <person name="Walters P."/>
            <person name="Elshahed M.S."/>
            <person name="Youssef N.H."/>
        </authorList>
    </citation>
    <scope>NUCLEOTIDE SEQUENCE</scope>
    <source>
        <strain evidence="9">Zod_Metabat.24</strain>
    </source>
</reference>
<dbReference type="NCBIfam" id="NF001221">
    <property type="entry name" value="PRK00197.1"/>
    <property type="match status" value="1"/>
</dbReference>
<protein>
    <recommendedName>
        <fullName evidence="7">Gamma-glutamyl phosphate reductase</fullName>
        <shortName evidence="7">GPR</shortName>
        <ecNumber evidence="7">1.2.1.41</ecNumber>
    </recommendedName>
    <alternativeName>
        <fullName evidence="7">Glutamate-5-semialdehyde dehydrogenase</fullName>
    </alternativeName>
    <alternativeName>
        <fullName evidence="7">Glutamyl-gamma-semialdehyde dehydrogenase</fullName>
        <shortName evidence="7">GSA dehydrogenase</shortName>
    </alternativeName>
</protein>
<accession>A0A9D8KAC3</accession>
<sequence>MSVKEEVTAVAKRAREAGTRLAKLGSEVKNRALIEMADGLVREKKKLQAQNEKDLKLAREKGLSTAMIDRLTLSDNAIDSMAESLKEVAALPDPVGEVTSMWRRPNGLLVGRQRIPLGVIGIIYESRPNVTADAAGLCLKSGNAVVLRGGSEAINSNIAVADLLKKAGKAAGIPEDAVGMITTTDREAVGEMLKLEELIDVIIPRGGEELIRRVVETSMIPVIKHYKGVCHVFVDESADFTMATDIAVNAKAQRPGVCNSMETLLVHKNIAKDFLPVVVGALRDANVEIRGCKETMKIITDAAEATEDDWYEEYLDLILAVKVVDGLDEAVSHIEKYGSLHTESIVTKDYNNARRFLDEVNSSCVFVNASTRFSDGFELGLGAEIGISTTKLHAFGPMGLNELTTTKFIIFGDGQLRT</sequence>
<dbReference type="HAMAP" id="MF_00412">
    <property type="entry name" value="ProA"/>
    <property type="match status" value="1"/>
</dbReference>
<dbReference type="PIRSF" id="PIRSF000151">
    <property type="entry name" value="GPR"/>
    <property type="match status" value="1"/>
</dbReference>
<evidence type="ECO:0000256" key="5">
    <source>
        <dbReference type="ARBA" id="ARBA00023002"/>
    </source>
</evidence>
<dbReference type="InterPro" id="IPR020593">
    <property type="entry name" value="G-glutamylP_reductase_CS"/>
</dbReference>
<reference evidence="9" key="2">
    <citation type="submission" date="2021-01" db="EMBL/GenBank/DDBJ databases">
        <authorList>
            <person name="Hahn C.R."/>
            <person name="Youssef N.H."/>
            <person name="Elshahed M."/>
        </authorList>
    </citation>
    <scope>NUCLEOTIDE SEQUENCE</scope>
    <source>
        <strain evidence="9">Zod_Metabat.24</strain>
    </source>
</reference>
<comment type="caution">
    <text evidence="9">The sequence shown here is derived from an EMBL/GenBank/DDBJ whole genome shotgun (WGS) entry which is preliminary data.</text>
</comment>
<dbReference type="AlphaFoldDB" id="A0A9D8KAC3"/>
<dbReference type="InterPro" id="IPR015590">
    <property type="entry name" value="Aldehyde_DH_dom"/>
</dbReference>
<feature type="domain" description="Aldehyde dehydrogenase" evidence="8">
    <location>
        <begin position="4"/>
        <end position="287"/>
    </location>
</feature>
<dbReference type="GO" id="GO:0005737">
    <property type="term" value="C:cytoplasm"/>
    <property type="evidence" value="ECO:0007669"/>
    <property type="project" value="UniProtKB-SubCell"/>
</dbReference>
<keyword evidence="3 7" id="KW-0641">Proline biosynthesis</keyword>
<evidence type="ECO:0000313" key="10">
    <source>
        <dbReference type="Proteomes" id="UP000809273"/>
    </source>
</evidence>
<dbReference type="InterPro" id="IPR012134">
    <property type="entry name" value="Glu-5-SA_DH"/>
</dbReference>